<keyword evidence="4" id="KW-0472">Membrane</keyword>
<evidence type="ECO:0000313" key="10">
    <source>
        <dbReference type="Proteomes" id="UP000185003"/>
    </source>
</evidence>
<gene>
    <name evidence="9" type="ORF">SAMN04488055_5002</name>
</gene>
<feature type="chain" id="PRO_5012929830" evidence="6">
    <location>
        <begin position="20"/>
        <end position="463"/>
    </location>
</feature>
<feature type="signal peptide" evidence="6">
    <location>
        <begin position="1"/>
        <end position="19"/>
    </location>
</feature>
<dbReference type="Pfam" id="PF14322">
    <property type="entry name" value="SusD-like_3"/>
    <property type="match status" value="1"/>
</dbReference>
<organism evidence="9 10">
    <name type="scientific">Chitinophaga niabensis</name>
    <dbReference type="NCBI Taxonomy" id="536979"/>
    <lineage>
        <taxon>Bacteria</taxon>
        <taxon>Pseudomonadati</taxon>
        <taxon>Bacteroidota</taxon>
        <taxon>Chitinophagia</taxon>
        <taxon>Chitinophagales</taxon>
        <taxon>Chitinophagaceae</taxon>
        <taxon>Chitinophaga</taxon>
    </lineage>
</organism>
<dbReference type="InterPro" id="IPR033985">
    <property type="entry name" value="SusD-like_N"/>
</dbReference>
<keyword evidence="3 6" id="KW-0732">Signal</keyword>
<dbReference type="STRING" id="536979.SAMN04488055_5002"/>
<reference evidence="9 10" key="1">
    <citation type="submission" date="2016-11" db="EMBL/GenBank/DDBJ databases">
        <authorList>
            <person name="Jaros S."/>
            <person name="Januszkiewicz K."/>
            <person name="Wedrychowicz H."/>
        </authorList>
    </citation>
    <scope>NUCLEOTIDE SEQUENCE [LARGE SCALE GENOMIC DNA]</scope>
    <source>
        <strain evidence="9 10">DSM 24787</strain>
    </source>
</reference>
<dbReference type="Gene3D" id="1.25.40.390">
    <property type="match status" value="1"/>
</dbReference>
<sequence>MKRYKILIAGALMLTTVAACNKFVEVPLPITQLNTSAVFADDGKANSAARGIYASTQFALGTGPFSGGLTTNLGIASDEFVKLTYSADEQQFFEFKLTNTNGNVSSVLWGPLYNMIYQTNVLLENVEKSPGVTPRTKDQLLGEGHFLRALNYFYLVNCFDSVPLLLTSDYRVNALAPRSAPEKVWKQIEEDLLFAQEKTGEAYTKEGIRIRANKWSATALLARVYLYRKNWAEAEKQASAVINVGPYKLDSLNGISLLTSPEAIWQIAPAGANLYVYEASKLTGNATPTTNVPFRLSTWLLASFEAGDQRRIKWTKTGADGFPGVQKYKVFGNTQAGAKAEGSIMLRLAEQYLIRAEARAQQDKLAEAITDIDSIRYRAGLPLIKNTNPGISKADLLQAIYKERFTELFGELGHRWLDVKRTGQADAIYNAHKTGWNTTNLILPIPLGERQKNPNLSQNPGYE</sequence>
<dbReference type="AlphaFoldDB" id="A0A1N6K3H1"/>
<feature type="domain" description="RagB/SusD" evidence="7">
    <location>
        <begin position="330"/>
        <end position="462"/>
    </location>
</feature>
<name>A0A1N6K3H1_9BACT</name>
<evidence type="ECO:0000259" key="8">
    <source>
        <dbReference type="Pfam" id="PF14322"/>
    </source>
</evidence>
<dbReference type="OrthoDB" id="625727at2"/>
<dbReference type="GO" id="GO:0009279">
    <property type="term" value="C:cell outer membrane"/>
    <property type="evidence" value="ECO:0007669"/>
    <property type="project" value="UniProtKB-SubCell"/>
</dbReference>
<dbReference type="EMBL" id="FSRA01000002">
    <property type="protein sequence ID" value="SIO51091.1"/>
    <property type="molecule type" value="Genomic_DNA"/>
</dbReference>
<evidence type="ECO:0000256" key="2">
    <source>
        <dbReference type="ARBA" id="ARBA00006275"/>
    </source>
</evidence>
<dbReference type="Pfam" id="PF07980">
    <property type="entry name" value="SusD_RagB"/>
    <property type="match status" value="1"/>
</dbReference>
<dbReference type="CDD" id="cd08977">
    <property type="entry name" value="SusD"/>
    <property type="match status" value="1"/>
</dbReference>
<dbReference type="SUPFAM" id="SSF48452">
    <property type="entry name" value="TPR-like"/>
    <property type="match status" value="1"/>
</dbReference>
<dbReference type="RefSeq" id="WP_074242271.1">
    <property type="nucleotide sequence ID" value="NZ_FSRA01000002.1"/>
</dbReference>
<evidence type="ECO:0000256" key="4">
    <source>
        <dbReference type="ARBA" id="ARBA00023136"/>
    </source>
</evidence>
<keyword evidence="10" id="KW-1185">Reference proteome</keyword>
<comment type="similarity">
    <text evidence="2">Belongs to the SusD family.</text>
</comment>
<dbReference type="Proteomes" id="UP000185003">
    <property type="component" value="Unassembled WGS sequence"/>
</dbReference>
<evidence type="ECO:0000256" key="1">
    <source>
        <dbReference type="ARBA" id="ARBA00004442"/>
    </source>
</evidence>
<dbReference type="InterPro" id="IPR012944">
    <property type="entry name" value="SusD_RagB_dom"/>
</dbReference>
<proteinExistence type="inferred from homology"/>
<protein>
    <submittedName>
        <fullName evidence="9">Starch-binding associating with outer membrane</fullName>
    </submittedName>
</protein>
<comment type="subcellular location">
    <subcellularLocation>
        <location evidence="1">Cell outer membrane</location>
    </subcellularLocation>
</comment>
<evidence type="ECO:0000313" key="9">
    <source>
        <dbReference type="EMBL" id="SIO51091.1"/>
    </source>
</evidence>
<evidence type="ECO:0000256" key="5">
    <source>
        <dbReference type="ARBA" id="ARBA00023237"/>
    </source>
</evidence>
<evidence type="ECO:0000256" key="6">
    <source>
        <dbReference type="SAM" id="SignalP"/>
    </source>
</evidence>
<feature type="domain" description="SusD-like N-terminal" evidence="8">
    <location>
        <begin position="89"/>
        <end position="226"/>
    </location>
</feature>
<dbReference type="PROSITE" id="PS51257">
    <property type="entry name" value="PROKAR_LIPOPROTEIN"/>
    <property type="match status" value="1"/>
</dbReference>
<accession>A0A1N6K3H1</accession>
<keyword evidence="5" id="KW-0998">Cell outer membrane</keyword>
<evidence type="ECO:0000259" key="7">
    <source>
        <dbReference type="Pfam" id="PF07980"/>
    </source>
</evidence>
<dbReference type="InterPro" id="IPR011990">
    <property type="entry name" value="TPR-like_helical_dom_sf"/>
</dbReference>
<evidence type="ECO:0000256" key="3">
    <source>
        <dbReference type="ARBA" id="ARBA00022729"/>
    </source>
</evidence>